<feature type="domain" description="CN hydrolase" evidence="2">
    <location>
        <begin position="5"/>
        <end position="253"/>
    </location>
</feature>
<dbReference type="AlphaFoldDB" id="A0A4V3JS38"/>
<comment type="caution">
    <text evidence="3">The sequence shown here is derived from an EMBL/GenBank/DDBJ whole genome shotgun (WGS) entry which is preliminary data.</text>
</comment>
<dbReference type="Pfam" id="PF00795">
    <property type="entry name" value="CN_hydrolase"/>
    <property type="match status" value="1"/>
</dbReference>
<sequence>MPEKYKAAVIQVSSNARIASNLTQSRKLVEQAARAGAKLVGLPENFSFMGSEEEKKSLIGQIEIETREFLAETAKDLGIYLLGGGYPTDAGNGKVFNTASIFSDEGIEIFKYNKAHLFNAEVGDGVNYRESRSTESGGSLPEVIPTSLGQLSSAICYDLRFPELFRNLSKKGCEVCFLPAAFTVPTGIVHWEVLLRARAIENLMYILAPGQTGTHDPHGKRKTYGHSMIISPWGEILADAGTDVGYAIAEIDIAKVMETRKNFPALDHRLFLG</sequence>
<dbReference type="GO" id="GO:0016811">
    <property type="term" value="F:hydrolase activity, acting on carbon-nitrogen (but not peptide) bonds, in linear amides"/>
    <property type="evidence" value="ECO:0007669"/>
    <property type="project" value="InterPro"/>
</dbReference>
<keyword evidence="1 3" id="KW-0378">Hydrolase</keyword>
<dbReference type="PANTHER" id="PTHR23088">
    <property type="entry name" value="NITRILASE-RELATED"/>
    <property type="match status" value="1"/>
</dbReference>
<gene>
    <name evidence="3" type="ORF">EHQ58_04705</name>
</gene>
<dbReference type="RefSeq" id="WP_135622643.1">
    <property type="nucleotide sequence ID" value="NZ_RQGD01000014.1"/>
</dbReference>
<dbReference type="InterPro" id="IPR036526">
    <property type="entry name" value="C-N_Hydrolase_sf"/>
</dbReference>
<evidence type="ECO:0000259" key="2">
    <source>
        <dbReference type="PROSITE" id="PS50263"/>
    </source>
</evidence>
<proteinExistence type="predicted"/>
<dbReference type="Proteomes" id="UP000297693">
    <property type="component" value="Unassembled WGS sequence"/>
</dbReference>
<accession>A0A4V3JS38</accession>
<dbReference type="InterPro" id="IPR045254">
    <property type="entry name" value="Nit1/2_C-N_Hydrolase"/>
</dbReference>
<organism evidence="3 4">
    <name type="scientific">Leptospira ognonensis</name>
    <dbReference type="NCBI Taxonomy" id="2484945"/>
    <lineage>
        <taxon>Bacteria</taxon>
        <taxon>Pseudomonadati</taxon>
        <taxon>Spirochaetota</taxon>
        <taxon>Spirochaetia</taxon>
        <taxon>Leptospirales</taxon>
        <taxon>Leptospiraceae</taxon>
        <taxon>Leptospira</taxon>
    </lineage>
</organism>
<reference evidence="3" key="1">
    <citation type="journal article" date="2019" name="PLoS Negl. Trop. Dis.">
        <title>Revisiting the worldwide diversity of Leptospira species in the environment.</title>
        <authorList>
            <person name="Vincent A.T."/>
            <person name="Schiettekatte O."/>
            <person name="Bourhy P."/>
            <person name="Veyrier F.J."/>
            <person name="Picardeau M."/>
        </authorList>
    </citation>
    <scope>NUCLEOTIDE SEQUENCE [LARGE SCALE GENOMIC DNA]</scope>
    <source>
        <strain evidence="3">201702476</strain>
    </source>
</reference>
<dbReference type="PANTHER" id="PTHR23088:SF27">
    <property type="entry name" value="DEAMINATED GLUTATHIONE AMIDASE"/>
    <property type="match status" value="1"/>
</dbReference>
<evidence type="ECO:0000313" key="3">
    <source>
        <dbReference type="EMBL" id="TGL61911.1"/>
    </source>
</evidence>
<evidence type="ECO:0000256" key="1">
    <source>
        <dbReference type="ARBA" id="ARBA00022801"/>
    </source>
</evidence>
<dbReference type="EMBL" id="RQGD01000014">
    <property type="protein sequence ID" value="TGL61911.1"/>
    <property type="molecule type" value="Genomic_DNA"/>
</dbReference>
<dbReference type="CDD" id="cd07572">
    <property type="entry name" value="nit"/>
    <property type="match status" value="1"/>
</dbReference>
<keyword evidence="4" id="KW-1185">Reference proteome</keyword>
<dbReference type="SUPFAM" id="SSF56317">
    <property type="entry name" value="Carbon-nitrogen hydrolase"/>
    <property type="match status" value="1"/>
</dbReference>
<dbReference type="PROSITE" id="PS50263">
    <property type="entry name" value="CN_HYDROLASE"/>
    <property type="match status" value="1"/>
</dbReference>
<dbReference type="InterPro" id="IPR003010">
    <property type="entry name" value="C-N_Hydrolase"/>
</dbReference>
<dbReference type="Gene3D" id="3.60.110.10">
    <property type="entry name" value="Carbon-nitrogen hydrolase"/>
    <property type="match status" value="1"/>
</dbReference>
<evidence type="ECO:0000313" key="4">
    <source>
        <dbReference type="Proteomes" id="UP000297693"/>
    </source>
</evidence>
<dbReference type="OrthoDB" id="9811121at2"/>
<name>A0A4V3JS38_9LEPT</name>
<protein>
    <submittedName>
        <fullName evidence="3">Carbon-nitrogen hydrolase family protein</fullName>
    </submittedName>
</protein>